<proteinExistence type="predicted"/>
<sequence length="360" mass="39296">MQKGSFFLGKSSRMSHIGLLGICFLSLVAGALECPLQISPQSVVVRYGDSVSVNCSTSVTHDGMGWESTKGGVPLSKASLITWRVSQLTDWEIEPPFCYINYGQQQQCEVALPVTIYKTPDSVSISTANQAMTEGNQYELQCDIHNVAPAQNLTVNWYKGETLVNQTNFTDNTKSPVNKIIRLPIHPDRADDGAQYRCEAELNLGEEGPQPHPKNTSEPLSITVHFKPTIHKLPSTVSVVRGYSKVVVCKSEGHPKPTISWSDGTNTVNGENFTITESTAENLTCTATNAVGSSSRSVTVVIQENITPIIIGIVCGILLVISVIFIYIYITCYKKNKMGHYNFKKPKASKGLLAQPAQTP</sequence>
<reference evidence="2" key="1">
    <citation type="submission" date="2025-08" db="UniProtKB">
        <authorList>
            <consortium name="RefSeq"/>
        </authorList>
    </citation>
    <scope>IDENTIFICATION</scope>
    <source>
        <strain evidence="2">Tuebingen</strain>
        <tissue evidence="2">Fibroblasts and whole tissue</tissue>
    </source>
</reference>
<protein>
    <submittedName>
        <fullName evidence="2">Vascular cell adhesion protein 1 isoform X2</fullName>
    </submittedName>
</protein>
<accession>A0AC58J3V5</accession>
<keyword evidence="1" id="KW-1185">Reference proteome</keyword>
<gene>
    <name evidence="2" type="primary">icam3</name>
</gene>
<name>A0AC58J3V5_DANRE</name>
<organism evidence="1 2">
    <name type="scientific">Danio rerio</name>
    <name type="common">Zebrafish</name>
    <name type="synonym">Brachydanio rerio</name>
    <dbReference type="NCBI Taxonomy" id="7955"/>
    <lineage>
        <taxon>Eukaryota</taxon>
        <taxon>Metazoa</taxon>
        <taxon>Chordata</taxon>
        <taxon>Craniata</taxon>
        <taxon>Vertebrata</taxon>
        <taxon>Euteleostomi</taxon>
        <taxon>Actinopterygii</taxon>
        <taxon>Neopterygii</taxon>
        <taxon>Teleostei</taxon>
        <taxon>Ostariophysi</taxon>
        <taxon>Cypriniformes</taxon>
        <taxon>Danionidae</taxon>
        <taxon>Danioninae</taxon>
        <taxon>Danio</taxon>
    </lineage>
</organism>
<evidence type="ECO:0000313" key="1">
    <source>
        <dbReference type="Proteomes" id="UP000000437"/>
    </source>
</evidence>
<dbReference type="RefSeq" id="XP_073801170.1">
    <property type="nucleotide sequence ID" value="XM_073945069.1"/>
</dbReference>
<dbReference type="Proteomes" id="UP000000437">
    <property type="component" value="Chromosome 3"/>
</dbReference>
<evidence type="ECO:0000313" key="2">
    <source>
        <dbReference type="RefSeq" id="XP_073801170.1"/>
    </source>
</evidence>